<accession>A0A1B6NVR6</accession>
<dbReference type="EMBL" id="AYSL01000476">
    <property type="protein sequence ID" value="KTF07549.1"/>
    <property type="molecule type" value="Genomic_DNA"/>
</dbReference>
<organism evidence="1">
    <name type="scientific">marine sediment metagenome</name>
    <dbReference type="NCBI Taxonomy" id="412755"/>
    <lineage>
        <taxon>unclassified sequences</taxon>
        <taxon>metagenomes</taxon>
        <taxon>ecological metagenomes</taxon>
    </lineage>
</organism>
<comment type="caution">
    <text evidence="1">The sequence shown here is derived from an EMBL/GenBank/DDBJ whole genome shotgun (WGS) entry which is preliminary data.</text>
</comment>
<dbReference type="AlphaFoldDB" id="A0A1B6NVR6"/>
<name>A0A1B6NVR6_9ZZZZ</name>
<reference evidence="1" key="1">
    <citation type="submission" date="2013-11" db="EMBL/GenBank/DDBJ databases">
        <title>Microbial diversity, functional groups and degradation webs in Northern and Southern Mediterranean and Red Sea marine crude oil polluted sites.</title>
        <authorList>
            <person name="Daffonchio D."/>
            <person name="Mapelli F."/>
            <person name="Ferrer M."/>
            <person name="Richter M."/>
            <person name="Cherif A."/>
            <person name="Malkawi H.I."/>
            <person name="Yakimov M.M."/>
            <person name="Abdel-Fattah Y.R."/>
            <person name="Blaghen M."/>
            <person name="Golyshin P.N."/>
            <person name="Kalogerakis N."/>
            <person name="Boon N."/>
            <person name="Magagnini M."/>
            <person name="Fava F."/>
        </authorList>
    </citation>
    <scope>NUCLEOTIDE SEQUENCE</scope>
</reference>
<evidence type="ECO:0000313" key="1">
    <source>
        <dbReference type="EMBL" id="KTF07549.1"/>
    </source>
</evidence>
<protein>
    <submittedName>
        <fullName evidence="1">Uncharacterized protein</fullName>
    </submittedName>
</protein>
<proteinExistence type="predicted"/>
<sequence>MRETSDNFNIECAIIIEVTHWQIAKTIYSENGLYP</sequence>
<gene>
    <name evidence="1" type="ORF">MGSAQ_000955</name>
</gene>